<dbReference type="InterPro" id="IPR009959">
    <property type="entry name" value="Cyclase_SnoaL-like"/>
</dbReference>
<protein>
    <submittedName>
        <fullName evidence="1">Ester cyclase</fullName>
    </submittedName>
</protein>
<dbReference type="RefSeq" id="WP_268113606.1">
    <property type="nucleotide sequence ID" value="NZ_JAPPUX010000006.1"/>
</dbReference>
<sequence length="147" mass="16842">MRTFTVVPNEPHTWPGMPPAARAVTEFLSRVRVTGDTAAAELLMGSSVPAHQHLAERDETVVRSPHEYAAHVRDMLKDHGPFRFEVHELLAEQDHVFVRWLQHGHLPTRGASPRPLREAGSAVYRVEDGRIQEYWIQLDRLGERLQR</sequence>
<dbReference type="EMBL" id="JAPPUX010000006">
    <property type="protein sequence ID" value="MCY4728571.1"/>
    <property type="molecule type" value="Genomic_DNA"/>
</dbReference>
<proteinExistence type="predicted"/>
<dbReference type="Gene3D" id="3.10.450.50">
    <property type="match status" value="1"/>
</dbReference>
<gene>
    <name evidence="1" type="ORF">NYO98_19980</name>
</gene>
<dbReference type="Pfam" id="PF07366">
    <property type="entry name" value="SnoaL"/>
    <property type="match status" value="1"/>
</dbReference>
<organism evidence="1 2">
    <name type="scientific">Nocardioides pini</name>
    <dbReference type="NCBI Taxonomy" id="2975053"/>
    <lineage>
        <taxon>Bacteria</taxon>
        <taxon>Bacillati</taxon>
        <taxon>Actinomycetota</taxon>
        <taxon>Actinomycetes</taxon>
        <taxon>Propionibacteriales</taxon>
        <taxon>Nocardioidaceae</taxon>
        <taxon>Nocardioides</taxon>
    </lineage>
</organism>
<keyword evidence="2" id="KW-1185">Reference proteome</keyword>
<reference evidence="1" key="1">
    <citation type="submission" date="2022-08" db="EMBL/GenBank/DDBJ databases">
        <title>Genome sequencing of Nocardioides sp. STR2.</title>
        <authorList>
            <person name="So Y."/>
        </authorList>
    </citation>
    <scope>NUCLEOTIDE SEQUENCE</scope>
    <source>
        <strain evidence="1">STR2</strain>
    </source>
</reference>
<comment type="caution">
    <text evidence="1">The sequence shown here is derived from an EMBL/GenBank/DDBJ whole genome shotgun (WGS) entry which is preliminary data.</text>
</comment>
<evidence type="ECO:0000313" key="1">
    <source>
        <dbReference type="EMBL" id="MCY4728571.1"/>
    </source>
</evidence>
<accession>A0ABT4CHX8</accession>
<dbReference type="InterPro" id="IPR032710">
    <property type="entry name" value="NTF2-like_dom_sf"/>
</dbReference>
<name>A0ABT4CHX8_9ACTN</name>
<dbReference type="SUPFAM" id="SSF54427">
    <property type="entry name" value="NTF2-like"/>
    <property type="match status" value="1"/>
</dbReference>
<evidence type="ECO:0000313" key="2">
    <source>
        <dbReference type="Proteomes" id="UP001074726"/>
    </source>
</evidence>
<dbReference type="Proteomes" id="UP001074726">
    <property type="component" value="Unassembled WGS sequence"/>
</dbReference>